<gene>
    <name evidence="2" type="ORF">ABSL23_17345</name>
</gene>
<feature type="compositionally biased region" description="Gly residues" evidence="1">
    <location>
        <begin position="59"/>
        <end position="75"/>
    </location>
</feature>
<feature type="compositionally biased region" description="Polar residues" evidence="1">
    <location>
        <begin position="442"/>
        <end position="455"/>
    </location>
</feature>
<dbReference type="RefSeq" id="WP_353635661.1">
    <property type="nucleotide sequence ID" value="NZ_CP159207.1"/>
</dbReference>
<evidence type="ECO:0000256" key="1">
    <source>
        <dbReference type="SAM" id="MobiDB-lite"/>
    </source>
</evidence>
<feature type="region of interest" description="Disordered" evidence="1">
    <location>
        <begin position="932"/>
        <end position="1209"/>
    </location>
</feature>
<keyword evidence="2" id="KW-0614">Plasmid</keyword>
<reference evidence="2" key="1">
    <citation type="submission" date="2024-06" db="EMBL/GenBank/DDBJ databases">
        <title>Genome Sequence of an extremely halophilic archaeon isolated from Permian era halite, Salado Formation, Carlsbad, New Mexico: Halobacterium sp. strain NMX12-1.</title>
        <authorList>
            <person name="Sotoa L."/>
            <person name="DasSarma P."/>
            <person name="Anton B.P."/>
            <person name="Vincze T."/>
            <person name="Verma I."/>
            <person name="Eralp B."/>
            <person name="Powers D.W."/>
            <person name="Dozier B.L."/>
            <person name="Roberts R.J."/>
            <person name="DasSarma S."/>
        </authorList>
    </citation>
    <scope>NUCLEOTIDE SEQUENCE</scope>
    <source>
        <strain evidence="2">NMX12-1</strain>
        <plasmid evidence="2">pNMX12-1_21</plasmid>
    </source>
</reference>
<feature type="compositionally biased region" description="Basic and acidic residues" evidence="1">
    <location>
        <begin position="735"/>
        <end position="750"/>
    </location>
</feature>
<organism evidence="2">
    <name type="scientific">Halobacterium sp. NMX12-1</name>
    <dbReference type="NCBI Taxonomy" id="3166650"/>
    <lineage>
        <taxon>Archaea</taxon>
        <taxon>Methanobacteriati</taxon>
        <taxon>Methanobacteriota</taxon>
        <taxon>Stenosarchaea group</taxon>
        <taxon>Halobacteria</taxon>
        <taxon>Halobacteriales</taxon>
        <taxon>Halobacteriaceae</taxon>
        <taxon>Halobacterium</taxon>
    </lineage>
</organism>
<feature type="region of interest" description="Disordered" evidence="1">
    <location>
        <begin position="421"/>
        <end position="487"/>
    </location>
</feature>
<sequence>MASDDVDTADGWGSSSPDPPDTGDPGDADSAENWGTSDPVDYDDDSGGSDNTSGSSGSDDGGSGQDDGGSDSGGSGDDDRTDSIYDPRPEDRPDEDPQDDSPSTGGGSSGSSDSTDSVTSTTPEDRPNEDPQDDSPNTGGGDGEGSDLNTVDPGPPAPPQDGGDGAGTGTDTGSDGQDADNPSDPPETGEPGDVDSVEGWGESSPDPPETGEPGDVDSAEGWGESSPDPPETGEPGDVDSAEGWGNPQLTPEQAAAGIANDVDGVSQDDLTFVDGELSRQSQEELGRAALEGSLGEQTAQDLQLGEDFTYDADTGAAELTPYGQKELARNQVAESTLGDLDPGTDFEVTYDSDAASDSGGSPVDVSFTDSGRGKIAQAKQDGRAALAAATSGSGEMARTTDATDFGAFDDAISRVEQAVESENPGMEAGEDFTVGIDESGGFTVSQTDTPSSSVENPPGTPRSRAGATGNTGDNLPESSTTGSSENVTGLAGVVGLDAQTVRDINEASQNVVNTVFTGDGYGDSGLPGPELSLPGGEGALFGTITSKDSGSVNTEVTDALTQSGGFLTESQEQDLRVRANRLSSEYAFIGDTLQDTVSGVTGSEKAGRFAGSFGDVVGNLPANVDRGILAAETGVETVQNSPDVGAADTIAAVGSVTGALTKQTVQSAQKNPYQFAGEIAGGAALGTAAFKSFEKAGDISRSVSLTGRETVDYSDITDEAGVRGELPGFDTDSDAPTREAVDEIRTKASDNPDAATEGTGGDSTLYHGTQAEFDADLEVGEGASELPGLFTSPEASPIALQGSGTGWPSPTLKPRLPSIGGKSDRFVGLPGDDVRGMPEDATGAGYAVKQGDDVVESGLGRGEAKARASDMDDAEVAPDPTTSGYEFLMENAEAGAAYVRPEGGRTTELESIFPPESEFTKTGTVAVRVGRKQFPGTDADIPGTGRKVPLDLFERDGDTTADSSSGEFLEDLDEGGSTTAAAVSRDLDRLGGGDGSVAAGGAYTGGAAASPFAGTSAENADAGATGESGGREADSESSESPLTIEASETGVSASPFDIEETEVVSGASGTEELSGFSDDSDEWTPFGEDAVGSSTEGTSETTSESFASPSDGQRSGFGSGESMGSGFGEPTDSPFELQYEPGPTEPSSGGPTEPDSGVPTGSSFGSFGSGKSDPNRRRSRFDFDFDNGDDEKDPGDPVEVSTALSSDSFDTGIASVEELEQQMEDIDEQFEDLGF</sequence>
<feature type="compositionally biased region" description="Low complexity" evidence="1">
    <location>
        <begin position="351"/>
        <end position="361"/>
    </location>
</feature>
<dbReference type="AlphaFoldDB" id="A0AAU8CHU3"/>
<feature type="compositionally biased region" description="Low complexity" evidence="1">
    <location>
        <begin position="1140"/>
        <end position="1154"/>
    </location>
</feature>
<geneLocation type="plasmid" evidence="2">
    <name>pNMX12-1_21</name>
</geneLocation>
<proteinExistence type="predicted"/>
<dbReference type="KEGG" id="hanx:ABSL23_17345"/>
<feature type="region of interest" description="Disordered" evidence="1">
    <location>
        <begin position="716"/>
        <end position="767"/>
    </location>
</feature>
<dbReference type="EMBL" id="CP159207">
    <property type="protein sequence ID" value="XCF18391.1"/>
    <property type="molecule type" value="Genomic_DNA"/>
</dbReference>
<feature type="compositionally biased region" description="Basic and acidic residues" evidence="1">
    <location>
        <begin position="948"/>
        <end position="958"/>
    </location>
</feature>
<feature type="compositionally biased region" description="Basic and acidic residues" evidence="1">
    <location>
        <begin position="1173"/>
        <end position="1183"/>
    </location>
</feature>
<evidence type="ECO:0000313" key="2">
    <source>
        <dbReference type="EMBL" id="XCF18391.1"/>
    </source>
</evidence>
<feature type="compositionally biased region" description="Low complexity" evidence="1">
    <location>
        <begin position="996"/>
        <end position="1009"/>
    </location>
</feature>
<feature type="compositionally biased region" description="Low complexity" evidence="1">
    <location>
        <begin position="171"/>
        <end position="180"/>
    </location>
</feature>
<feature type="region of interest" description="Disordered" evidence="1">
    <location>
        <begin position="1"/>
        <end position="263"/>
    </location>
</feature>
<feature type="compositionally biased region" description="Low complexity" evidence="1">
    <location>
        <begin position="48"/>
        <end position="58"/>
    </location>
</feature>
<feature type="region of interest" description="Disordered" evidence="1">
    <location>
        <begin position="334"/>
        <end position="369"/>
    </location>
</feature>
<feature type="compositionally biased region" description="Basic and acidic residues" evidence="1">
    <location>
        <begin position="77"/>
        <end position="91"/>
    </location>
</feature>
<feature type="compositionally biased region" description="Polar residues" evidence="1">
    <location>
        <begin position="468"/>
        <end position="487"/>
    </location>
</feature>
<dbReference type="GeneID" id="91110952"/>
<feature type="compositionally biased region" description="Gly residues" evidence="1">
    <location>
        <begin position="1115"/>
        <end position="1127"/>
    </location>
</feature>
<protein>
    <submittedName>
        <fullName evidence="2">Uncharacterized protein</fullName>
    </submittedName>
</protein>
<feature type="compositionally biased region" description="Acidic residues" evidence="1">
    <location>
        <begin position="1184"/>
        <end position="1193"/>
    </location>
</feature>
<name>A0AAU8CHU3_9EURY</name>
<feature type="compositionally biased region" description="Low complexity" evidence="1">
    <location>
        <begin position="1092"/>
        <end position="1105"/>
    </location>
</feature>
<feature type="compositionally biased region" description="Low complexity" evidence="1">
    <location>
        <begin position="110"/>
        <end position="122"/>
    </location>
</feature>
<accession>A0AAU8CHU3</accession>
<feature type="region of interest" description="Disordered" evidence="1">
    <location>
        <begin position="784"/>
        <end position="883"/>
    </location>
</feature>
<feature type="compositionally biased region" description="Low complexity" evidence="1">
    <location>
        <begin position="1161"/>
        <end position="1172"/>
    </location>
</feature>